<dbReference type="InterPro" id="IPR056670">
    <property type="entry name" value="DUF7768"/>
</dbReference>
<proteinExistence type="predicted"/>
<feature type="domain" description="DUF7768" evidence="1">
    <location>
        <begin position="5"/>
        <end position="100"/>
    </location>
</feature>
<reference evidence="2" key="2">
    <citation type="submission" date="2021-04" db="EMBL/GenBank/DDBJ databases">
        <authorList>
            <person name="Liu J."/>
        </authorList>
    </citation>
    <scope>NUCLEOTIDE SEQUENCE</scope>
    <source>
        <strain evidence="2">BAD-6</strain>
    </source>
</reference>
<accession>A0A8J7VWN6</accession>
<dbReference type="Proteomes" id="UP000675664">
    <property type="component" value="Unassembled WGS sequence"/>
</dbReference>
<dbReference type="Gene3D" id="3.40.50.10400">
    <property type="entry name" value="Hypothetical protein PA1492"/>
    <property type="match status" value="1"/>
</dbReference>
<sequence length="125" mass="13894">MKENKLVYITSPYAGDIESNVAFAKTACRYAVEQGCTPVAVHLLYPQILNDAVPVEREAGIQMGLQVLEVCDELWLCGDRISHGMQVELDAAEWQGIPVCRVLEIPQEAPEPIESHMERSPQLAM</sequence>
<evidence type="ECO:0000313" key="2">
    <source>
        <dbReference type="EMBL" id="MBR0596414.1"/>
    </source>
</evidence>
<keyword evidence="3" id="KW-1185">Reference proteome</keyword>
<dbReference type="Pfam" id="PF24963">
    <property type="entry name" value="DUF7768"/>
    <property type="match status" value="1"/>
</dbReference>
<dbReference type="RefSeq" id="WP_227016545.1">
    <property type="nucleotide sequence ID" value="NZ_JAGSND010000001.1"/>
</dbReference>
<evidence type="ECO:0000313" key="3">
    <source>
        <dbReference type="Proteomes" id="UP000675664"/>
    </source>
</evidence>
<organism evidence="2 3">
    <name type="scientific">Sinanaerobacter chloroacetimidivorans</name>
    <dbReference type="NCBI Taxonomy" id="2818044"/>
    <lineage>
        <taxon>Bacteria</taxon>
        <taxon>Bacillati</taxon>
        <taxon>Bacillota</taxon>
        <taxon>Clostridia</taxon>
        <taxon>Peptostreptococcales</taxon>
        <taxon>Anaerovoracaceae</taxon>
        <taxon>Sinanaerobacter</taxon>
    </lineage>
</organism>
<name>A0A8J7VWN6_9FIRM</name>
<dbReference type="EMBL" id="JAGSND010000001">
    <property type="protein sequence ID" value="MBR0596414.1"/>
    <property type="molecule type" value="Genomic_DNA"/>
</dbReference>
<reference evidence="2" key="1">
    <citation type="submission" date="2021-04" db="EMBL/GenBank/DDBJ databases">
        <title>Sinoanaerobacter chloroacetimidivorans sp. nov., an obligate anaerobic bacterium isolated from anaerobic sludge.</title>
        <authorList>
            <person name="Bao Y."/>
        </authorList>
    </citation>
    <scope>NUCLEOTIDE SEQUENCE</scope>
    <source>
        <strain evidence="2">BAD-6</strain>
    </source>
</reference>
<gene>
    <name evidence="2" type="ORF">KCX82_00850</name>
</gene>
<comment type="caution">
    <text evidence="2">The sequence shown here is derived from an EMBL/GenBank/DDBJ whole genome shotgun (WGS) entry which is preliminary data.</text>
</comment>
<protein>
    <submittedName>
        <fullName evidence="2">DUF4406 domain-containing protein</fullName>
    </submittedName>
</protein>
<evidence type="ECO:0000259" key="1">
    <source>
        <dbReference type="Pfam" id="PF24963"/>
    </source>
</evidence>
<dbReference type="AlphaFoldDB" id="A0A8J7VWN6"/>